<dbReference type="VEuPathDB" id="FungiDB:MMYC01_210267"/>
<feature type="compositionally biased region" description="Pro residues" evidence="1">
    <location>
        <begin position="318"/>
        <end position="327"/>
    </location>
</feature>
<protein>
    <submittedName>
        <fullName evidence="2">Uncharacterized protein</fullName>
    </submittedName>
</protein>
<feature type="compositionally biased region" description="Polar residues" evidence="1">
    <location>
        <begin position="42"/>
        <end position="57"/>
    </location>
</feature>
<feature type="region of interest" description="Disordered" evidence="1">
    <location>
        <begin position="246"/>
        <end position="269"/>
    </location>
</feature>
<proteinExistence type="predicted"/>
<feature type="compositionally biased region" description="Polar residues" evidence="1">
    <location>
        <begin position="82"/>
        <end position="99"/>
    </location>
</feature>
<feature type="compositionally biased region" description="Low complexity" evidence="1">
    <location>
        <begin position="247"/>
        <end position="261"/>
    </location>
</feature>
<feature type="region of interest" description="Disordered" evidence="1">
    <location>
        <begin position="1"/>
        <end position="57"/>
    </location>
</feature>
<feature type="region of interest" description="Disordered" evidence="1">
    <location>
        <begin position="354"/>
        <end position="382"/>
    </location>
</feature>
<feature type="region of interest" description="Disordered" evidence="1">
    <location>
        <begin position="296"/>
        <end position="334"/>
    </location>
</feature>
<name>A0A175VPV3_9PEZI</name>
<dbReference type="AlphaFoldDB" id="A0A175VPV3"/>
<comment type="caution">
    <text evidence="2">The sequence shown here is derived from an EMBL/GenBank/DDBJ whole genome shotgun (WGS) entry which is preliminary data.</text>
</comment>
<gene>
    <name evidence="2" type="ORF">MMYC01_210267</name>
</gene>
<dbReference type="Proteomes" id="UP000078237">
    <property type="component" value="Unassembled WGS sequence"/>
</dbReference>
<dbReference type="OrthoDB" id="5232052at2759"/>
<evidence type="ECO:0000313" key="3">
    <source>
        <dbReference type="Proteomes" id="UP000078237"/>
    </source>
</evidence>
<accession>A0A175VPV3</accession>
<reference evidence="2 3" key="1">
    <citation type="journal article" date="2016" name="Genome Announc.">
        <title>Genome Sequence of Madurella mycetomatis mm55, Isolated from a Human Mycetoma Case in Sudan.</title>
        <authorList>
            <person name="Smit S."/>
            <person name="Derks M.F."/>
            <person name="Bervoets S."/>
            <person name="Fahal A."/>
            <person name="van Leeuwen W."/>
            <person name="van Belkum A."/>
            <person name="van de Sande W.W."/>
        </authorList>
    </citation>
    <scope>NUCLEOTIDE SEQUENCE [LARGE SCALE GENOMIC DNA]</scope>
    <source>
        <strain evidence="3">mm55</strain>
    </source>
</reference>
<sequence length="459" mass="50514">MTFNNETYYPSPPPATQPLEARSSSVSSTASATSYSTPFSAPHTTHGVSSRSLSPASGISDPASGAAFFARNHCQGAVQEQYHASQTQQTSLMPNPSQYLQGHVSPSLPLYSPVPVPRQFPRSTSYGYHLGSVPQQPSPLSYQTYPAMYPSFSTTPYHSSPALPSYQIPQLVHRSAGIPKESSLLKLLRSLPPEVICEIQRHVGWFFCWKLYRVNRWFRDNFHPSKLPEGDKIAGVLYTEQCYGRYNESSSSSSPSSTENSPPRRNESKSPKWFGCYHCFSIKGFEHFERFTWTHSSEDTESDDSEEDSTAQAATRPLLPPPPPPPTFSASLAAPATSNPHYCPGLTRSSLAAVARGGRRSSTGKTASGSGGGSNSSSLSHLPSRVRATWGVRRFCIDCGVKKRFYRPGDVIELHKPVHSKEALWVCGCSKLHWRRPLDLKCAECGWHVPLSTPTGRRS</sequence>
<feature type="compositionally biased region" description="Low complexity" evidence="1">
    <location>
        <begin position="23"/>
        <end position="41"/>
    </location>
</feature>
<feature type="region of interest" description="Disordered" evidence="1">
    <location>
        <begin position="80"/>
        <end position="99"/>
    </location>
</feature>
<feature type="compositionally biased region" description="Acidic residues" evidence="1">
    <location>
        <begin position="299"/>
        <end position="309"/>
    </location>
</feature>
<evidence type="ECO:0000256" key="1">
    <source>
        <dbReference type="SAM" id="MobiDB-lite"/>
    </source>
</evidence>
<dbReference type="EMBL" id="LCTW02000457">
    <property type="protein sequence ID" value="KXX73538.1"/>
    <property type="molecule type" value="Genomic_DNA"/>
</dbReference>
<organism evidence="2 3">
    <name type="scientific">Madurella mycetomatis</name>
    <dbReference type="NCBI Taxonomy" id="100816"/>
    <lineage>
        <taxon>Eukaryota</taxon>
        <taxon>Fungi</taxon>
        <taxon>Dikarya</taxon>
        <taxon>Ascomycota</taxon>
        <taxon>Pezizomycotina</taxon>
        <taxon>Sordariomycetes</taxon>
        <taxon>Sordariomycetidae</taxon>
        <taxon>Sordariales</taxon>
        <taxon>Sordariales incertae sedis</taxon>
        <taxon>Madurella</taxon>
    </lineage>
</organism>
<evidence type="ECO:0000313" key="2">
    <source>
        <dbReference type="EMBL" id="KXX73538.1"/>
    </source>
</evidence>
<dbReference type="STRING" id="100816.A0A175VPV3"/>
<keyword evidence="3" id="KW-1185">Reference proteome</keyword>